<gene>
    <name evidence="4" type="ORF">BJX66DRAFT_32251</name>
</gene>
<evidence type="ECO:0000256" key="2">
    <source>
        <dbReference type="SAM" id="MobiDB-lite"/>
    </source>
</evidence>
<feature type="compositionally biased region" description="Polar residues" evidence="2">
    <location>
        <begin position="541"/>
        <end position="559"/>
    </location>
</feature>
<accession>A0ABR4FSY8</accession>
<sequence length="682" mass="78019">MSLLSLTMPYTNSSNQLKYRPTKPPKVARIQQSSSTRWTIAELELLAESRRSGLPYDKICKELSIRRFRTRSAVACAQQYKLLKTNPTPKIFARDKSFLKRIYREVLRKLGDSTRTRLLQELKVANRESEEIHNDFPDSVNFDEASSGLKGVIDFSCDDREKDLLKNLLYVLEIDIGCHQKRQKRRFSEPMILSTYIVSNQHAGPDTPILTMLLHVPLAGQADYARPSEFKDPKQYALYCESKVEMLSEEALPWIVKALILRIDPEWEPNHRPLWWPLILGFPIQTTEDNRYLLRYILCDLHAYGVRTEHFQPVTSLPWSEKDSQLLQEIITPRAYEEMNLMRYTVDETPFNTASESDAQSHGYANGASPAAIGAGLLCITDQCPGLTRKDRTKLTHAARYGQSFGWSEGALTQEGPVPSHSPVEICDGSWFQPKRESPLNTQPAVPGSFSDADFMDRSRDFTEILPWTRKTPPPPEWDKDDFVAAKRAYNTRAAHRCCARKTDQEEDMRRRIKYLERQLKSSQEWENFWKERAQNRDESSAPSTSTTQSKQDNSSPSKVSKRISIASLLIKNTSIGACEPRGSSQAKLFKCPNPGYKAAPFGAKSRLQSHSLTHLEVKPHVCLTEGCGRRFKRPQDLNRHGLVHEEAPHVCPFCQPPRHKYPGLDSLDRHIRDSHPEKTRP</sequence>
<dbReference type="PANTHER" id="PTHR46179">
    <property type="entry name" value="ZINC FINGER PROTEIN"/>
    <property type="match status" value="1"/>
</dbReference>
<proteinExistence type="predicted"/>
<feature type="region of interest" description="Disordered" evidence="2">
    <location>
        <begin position="533"/>
        <end position="561"/>
    </location>
</feature>
<keyword evidence="1" id="KW-0863">Zinc-finger</keyword>
<keyword evidence="1" id="KW-0479">Metal-binding</keyword>
<evidence type="ECO:0000313" key="5">
    <source>
        <dbReference type="Proteomes" id="UP001610563"/>
    </source>
</evidence>
<protein>
    <recommendedName>
        <fullName evidence="3">C2H2-type domain-containing protein</fullName>
    </recommendedName>
</protein>
<dbReference type="Proteomes" id="UP001610563">
    <property type="component" value="Unassembled WGS sequence"/>
</dbReference>
<dbReference type="InterPro" id="IPR036236">
    <property type="entry name" value="Znf_C2H2_sf"/>
</dbReference>
<dbReference type="SUPFAM" id="SSF57667">
    <property type="entry name" value="beta-beta-alpha zinc fingers"/>
    <property type="match status" value="1"/>
</dbReference>
<dbReference type="InterPro" id="IPR013087">
    <property type="entry name" value="Znf_C2H2_type"/>
</dbReference>
<dbReference type="InterPro" id="IPR051061">
    <property type="entry name" value="Zinc_finger_trans_reg"/>
</dbReference>
<name>A0ABR4FSY8_9EURO</name>
<feature type="region of interest" description="Disordered" evidence="2">
    <location>
        <begin position="663"/>
        <end position="682"/>
    </location>
</feature>
<dbReference type="Gene3D" id="3.30.160.60">
    <property type="entry name" value="Classic Zinc Finger"/>
    <property type="match status" value="2"/>
</dbReference>
<dbReference type="PANTHER" id="PTHR46179:SF19">
    <property type="entry name" value="C2H2 FINGER DOMAIN TRANSCRIPTION FACTOR (EUROFUNG)-RELATED"/>
    <property type="match status" value="1"/>
</dbReference>
<reference evidence="4 5" key="1">
    <citation type="submission" date="2024-07" db="EMBL/GenBank/DDBJ databases">
        <title>Section-level genome sequencing and comparative genomics of Aspergillus sections Usti and Cavernicolus.</title>
        <authorList>
            <consortium name="Lawrence Berkeley National Laboratory"/>
            <person name="Nybo J.L."/>
            <person name="Vesth T.C."/>
            <person name="Theobald S."/>
            <person name="Frisvad J.C."/>
            <person name="Larsen T.O."/>
            <person name="Kjaerboelling I."/>
            <person name="Rothschild-Mancinelli K."/>
            <person name="Lyhne E.K."/>
            <person name="Kogle M.E."/>
            <person name="Barry K."/>
            <person name="Clum A."/>
            <person name="Na H."/>
            <person name="Ledsgaard L."/>
            <person name="Lin J."/>
            <person name="Lipzen A."/>
            <person name="Kuo A."/>
            <person name="Riley R."/>
            <person name="Mondo S."/>
            <person name="Labutti K."/>
            <person name="Haridas S."/>
            <person name="Pangalinan J."/>
            <person name="Salamov A.A."/>
            <person name="Simmons B.A."/>
            <person name="Magnuson J.K."/>
            <person name="Chen J."/>
            <person name="Drula E."/>
            <person name="Henrissat B."/>
            <person name="Wiebenga A."/>
            <person name="Lubbers R.J."/>
            <person name="Gomes A.C."/>
            <person name="Makela M.R."/>
            <person name="Stajich J."/>
            <person name="Grigoriev I.V."/>
            <person name="Mortensen U.H."/>
            <person name="De Vries R.P."/>
            <person name="Baker S.E."/>
            <person name="Andersen M.R."/>
        </authorList>
    </citation>
    <scope>NUCLEOTIDE SEQUENCE [LARGE SCALE GENOMIC DNA]</scope>
    <source>
        <strain evidence="4 5">CBS 209.92</strain>
    </source>
</reference>
<evidence type="ECO:0000256" key="1">
    <source>
        <dbReference type="PROSITE-ProRule" id="PRU00042"/>
    </source>
</evidence>
<organism evidence="4 5">
    <name type="scientific">Aspergillus keveii</name>
    <dbReference type="NCBI Taxonomy" id="714993"/>
    <lineage>
        <taxon>Eukaryota</taxon>
        <taxon>Fungi</taxon>
        <taxon>Dikarya</taxon>
        <taxon>Ascomycota</taxon>
        <taxon>Pezizomycotina</taxon>
        <taxon>Eurotiomycetes</taxon>
        <taxon>Eurotiomycetidae</taxon>
        <taxon>Eurotiales</taxon>
        <taxon>Aspergillaceae</taxon>
        <taxon>Aspergillus</taxon>
        <taxon>Aspergillus subgen. Nidulantes</taxon>
    </lineage>
</organism>
<evidence type="ECO:0000313" key="4">
    <source>
        <dbReference type="EMBL" id="KAL2786375.1"/>
    </source>
</evidence>
<feature type="compositionally biased region" description="Basic and acidic residues" evidence="2">
    <location>
        <begin position="667"/>
        <end position="682"/>
    </location>
</feature>
<evidence type="ECO:0000259" key="3">
    <source>
        <dbReference type="PROSITE" id="PS50157"/>
    </source>
</evidence>
<dbReference type="PROSITE" id="PS50157">
    <property type="entry name" value="ZINC_FINGER_C2H2_2"/>
    <property type="match status" value="1"/>
</dbReference>
<dbReference type="SMART" id="SM00355">
    <property type="entry name" value="ZnF_C2H2"/>
    <property type="match status" value="2"/>
</dbReference>
<comment type="caution">
    <text evidence="4">The sequence shown here is derived from an EMBL/GenBank/DDBJ whole genome shotgun (WGS) entry which is preliminary data.</text>
</comment>
<dbReference type="EMBL" id="JBFTWV010000119">
    <property type="protein sequence ID" value="KAL2786375.1"/>
    <property type="molecule type" value="Genomic_DNA"/>
</dbReference>
<dbReference type="PROSITE" id="PS00028">
    <property type="entry name" value="ZINC_FINGER_C2H2_1"/>
    <property type="match status" value="1"/>
</dbReference>
<feature type="domain" description="C2H2-type" evidence="3">
    <location>
        <begin position="621"/>
        <end position="650"/>
    </location>
</feature>
<keyword evidence="1" id="KW-0862">Zinc</keyword>
<keyword evidence="5" id="KW-1185">Reference proteome</keyword>